<dbReference type="SUPFAM" id="SSF52540">
    <property type="entry name" value="P-loop containing nucleoside triphosphate hydrolases"/>
    <property type="match status" value="1"/>
</dbReference>
<dbReference type="InterPro" id="IPR027417">
    <property type="entry name" value="P-loop_NTPase"/>
</dbReference>
<dbReference type="Gene3D" id="3.40.50.300">
    <property type="entry name" value="P-loop containing nucleotide triphosphate hydrolases"/>
    <property type="match status" value="1"/>
</dbReference>
<organism evidence="1">
    <name type="scientific">hydrothermal vent metagenome</name>
    <dbReference type="NCBI Taxonomy" id="652676"/>
    <lineage>
        <taxon>unclassified sequences</taxon>
        <taxon>metagenomes</taxon>
        <taxon>ecological metagenomes</taxon>
    </lineage>
</organism>
<name>A0A3B0WWY9_9ZZZZ</name>
<proteinExistence type="predicted"/>
<dbReference type="EMBL" id="UOFE01000047">
    <property type="protein sequence ID" value="VAW55227.1"/>
    <property type="molecule type" value="Genomic_DNA"/>
</dbReference>
<dbReference type="AlphaFoldDB" id="A0A3B0WWY9"/>
<gene>
    <name evidence="1" type="ORF">MNBD_GAMMA05-1748</name>
</gene>
<reference evidence="1" key="1">
    <citation type="submission" date="2018-06" db="EMBL/GenBank/DDBJ databases">
        <authorList>
            <person name="Zhirakovskaya E."/>
        </authorList>
    </citation>
    <scope>NUCLEOTIDE SEQUENCE</scope>
</reference>
<accession>A0A3B0WWY9</accession>
<evidence type="ECO:0008006" key="2">
    <source>
        <dbReference type="Google" id="ProtNLM"/>
    </source>
</evidence>
<protein>
    <recommendedName>
        <fullName evidence="2">Sulfotransferase domain-containing protein</fullName>
    </recommendedName>
</protein>
<dbReference type="Pfam" id="PF13469">
    <property type="entry name" value="Sulfotransfer_3"/>
    <property type="match status" value="1"/>
</dbReference>
<evidence type="ECO:0000313" key="1">
    <source>
        <dbReference type="EMBL" id="VAW55227.1"/>
    </source>
</evidence>
<sequence length="278" mass="32356">MASSNNPIKTNFVVLSGPRTGSSAIRLWLNSHSQIRCHDEVLHKTLDTPDAIKYFAQASFPNIDYDETNLGYTDNQETQHLLHAYLTNLYLNPKHSSPWSHFDERRKTYSHNNTFYSERAVGFKLMYYLLDSQLLRQWLSNNTVKILHLTRDNILKQYLSYLTAKESNLYHSVSETTKTKVTVETSNLINVLDYLSKGTEKFHRQFDNENYLRINYENFCEQPQALGTKITNFLSVNDDELLLPLTRKLNSDHVIDIVNNYDELIKSLDGSIYQNMIS</sequence>